<dbReference type="AlphaFoldDB" id="A0A1Q5UES1"/>
<sequence length="113" mass="12908">MKVNEDSWHEQPGDRGAGGLRHFLQRVESLPHGILPRWWSAIKAEECVQLALSSEWSSLTRAINKMDIVNHYKNWMMPMQLRAFGESIYSGVNGMKGNNLKAQLELENKEAGR</sequence>
<gene>
    <name evidence="1" type="ORF">PENSUB_3779</name>
</gene>
<dbReference type="STRING" id="1316194.A0A1Q5UES1"/>
<reference evidence="1 2" key="1">
    <citation type="submission" date="2016-10" db="EMBL/GenBank/DDBJ databases">
        <title>Genome sequence of the ascomycete fungus Penicillium subrubescens.</title>
        <authorList>
            <person name="De Vries R.P."/>
            <person name="Peng M."/>
            <person name="Dilokpimol A."/>
            <person name="Hilden K."/>
            <person name="Makela M.R."/>
            <person name="Grigoriev I."/>
            <person name="Riley R."/>
            <person name="Granchi Z."/>
        </authorList>
    </citation>
    <scope>NUCLEOTIDE SEQUENCE [LARGE SCALE GENOMIC DNA]</scope>
    <source>
        <strain evidence="1 2">CBS 132785</strain>
    </source>
</reference>
<comment type="caution">
    <text evidence="1">The sequence shown here is derived from an EMBL/GenBank/DDBJ whole genome shotgun (WGS) entry which is preliminary data.</text>
</comment>
<evidence type="ECO:0000313" key="1">
    <source>
        <dbReference type="EMBL" id="OKP10959.1"/>
    </source>
</evidence>
<keyword evidence="2" id="KW-1185">Reference proteome</keyword>
<evidence type="ECO:0000313" key="2">
    <source>
        <dbReference type="Proteomes" id="UP000186955"/>
    </source>
</evidence>
<organism evidence="1 2">
    <name type="scientific">Penicillium subrubescens</name>
    <dbReference type="NCBI Taxonomy" id="1316194"/>
    <lineage>
        <taxon>Eukaryota</taxon>
        <taxon>Fungi</taxon>
        <taxon>Dikarya</taxon>
        <taxon>Ascomycota</taxon>
        <taxon>Pezizomycotina</taxon>
        <taxon>Eurotiomycetes</taxon>
        <taxon>Eurotiomycetidae</taxon>
        <taxon>Eurotiales</taxon>
        <taxon>Aspergillaceae</taxon>
        <taxon>Penicillium</taxon>
    </lineage>
</organism>
<accession>A0A1Q5UES1</accession>
<dbReference type="Proteomes" id="UP000186955">
    <property type="component" value="Unassembled WGS sequence"/>
</dbReference>
<proteinExistence type="predicted"/>
<dbReference type="EMBL" id="MNBE01000310">
    <property type="protein sequence ID" value="OKP10959.1"/>
    <property type="molecule type" value="Genomic_DNA"/>
</dbReference>
<name>A0A1Q5UES1_9EURO</name>
<protein>
    <submittedName>
        <fullName evidence="1">Uncharacterized protein</fullName>
    </submittedName>
</protein>